<keyword evidence="2" id="KW-1185">Reference proteome</keyword>
<proteinExistence type="predicted"/>
<evidence type="ECO:0008006" key="3">
    <source>
        <dbReference type="Google" id="ProtNLM"/>
    </source>
</evidence>
<name>A0ABR3NT72_9TELE</name>
<dbReference type="EMBL" id="JAYMGO010000002">
    <property type="protein sequence ID" value="KAL1280085.1"/>
    <property type="molecule type" value="Genomic_DNA"/>
</dbReference>
<sequence length="97" mass="10432">MVAVLEVLTALGGNLWVMCKVERGQTGKGPSTSFAVSTPLPLQKVAGNYRSHKLQPAHQRVAGSTPPITRHSLSLTLMPLQLNLPIKHPSFPLTVNV</sequence>
<evidence type="ECO:0000313" key="1">
    <source>
        <dbReference type="EMBL" id="KAL1280085.1"/>
    </source>
</evidence>
<dbReference type="Proteomes" id="UP001558613">
    <property type="component" value="Unassembled WGS sequence"/>
</dbReference>
<reference evidence="1 2" key="1">
    <citation type="submission" date="2023-09" db="EMBL/GenBank/DDBJ databases">
        <authorList>
            <person name="Wang M."/>
        </authorList>
    </citation>
    <scope>NUCLEOTIDE SEQUENCE [LARGE SCALE GENOMIC DNA]</scope>
    <source>
        <strain evidence="1">GT-2023</strain>
        <tissue evidence="1">Liver</tissue>
    </source>
</reference>
<protein>
    <recommendedName>
        <fullName evidence="3">Secreted protein</fullName>
    </recommendedName>
</protein>
<organism evidence="1 2">
    <name type="scientific">Cirrhinus molitorella</name>
    <name type="common">mud carp</name>
    <dbReference type="NCBI Taxonomy" id="172907"/>
    <lineage>
        <taxon>Eukaryota</taxon>
        <taxon>Metazoa</taxon>
        <taxon>Chordata</taxon>
        <taxon>Craniata</taxon>
        <taxon>Vertebrata</taxon>
        <taxon>Euteleostomi</taxon>
        <taxon>Actinopterygii</taxon>
        <taxon>Neopterygii</taxon>
        <taxon>Teleostei</taxon>
        <taxon>Ostariophysi</taxon>
        <taxon>Cypriniformes</taxon>
        <taxon>Cyprinidae</taxon>
        <taxon>Labeoninae</taxon>
        <taxon>Labeonini</taxon>
        <taxon>Cirrhinus</taxon>
    </lineage>
</organism>
<comment type="caution">
    <text evidence="1">The sequence shown here is derived from an EMBL/GenBank/DDBJ whole genome shotgun (WGS) entry which is preliminary data.</text>
</comment>
<accession>A0ABR3NT72</accession>
<gene>
    <name evidence="1" type="ORF">QQF64_014685</name>
</gene>
<evidence type="ECO:0000313" key="2">
    <source>
        <dbReference type="Proteomes" id="UP001558613"/>
    </source>
</evidence>